<comment type="caution">
    <text evidence="2">The sequence shown here is derived from an EMBL/GenBank/DDBJ whole genome shotgun (WGS) entry which is preliminary data.</text>
</comment>
<evidence type="ECO:0000313" key="3">
    <source>
        <dbReference type="Proteomes" id="UP001500655"/>
    </source>
</evidence>
<evidence type="ECO:0000256" key="1">
    <source>
        <dbReference type="SAM" id="MobiDB-lite"/>
    </source>
</evidence>
<dbReference type="EMBL" id="BAAALS010000002">
    <property type="protein sequence ID" value="GAA1737137.1"/>
    <property type="molecule type" value="Genomic_DNA"/>
</dbReference>
<accession>A0ABP4VW25</accession>
<keyword evidence="3" id="KW-1185">Reference proteome</keyword>
<organism evidence="2 3">
    <name type="scientific">Luedemannella helvata</name>
    <dbReference type="NCBI Taxonomy" id="349315"/>
    <lineage>
        <taxon>Bacteria</taxon>
        <taxon>Bacillati</taxon>
        <taxon>Actinomycetota</taxon>
        <taxon>Actinomycetes</taxon>
        <taxon>Micromonosporales</taxon>
        <taxon>Micromonosporaceae</taxon>
        <taxon>Luedemannella</taxon>
    </lineage>
</organism>
<sequence>MQPVAQKTWFGSFDSQQLALRPARRNRTMVNARDVTIRVTRDELASRTCCSGRLDSIRFPNMANLTMPGYRSMDMPSVDASRETGTRAERHFYS</sequence>
<gene>
    <name evidence="2" type="ORF">GCM10009681_04650</name>
</gene>
<reference evidence="3" key="1">
    <citation type="journal article" date="2019" name="Int. J. Syst. Evol. Microbiol.">
        <title>The Global Catalogue of Microorganisms (GCM) 10K type strain sequencing project: providing services to taxonomists for standard genome sequencing and annotation.</title>
        <authorList>
            <consortium name="The Broad Institute Genomics Platform"/>
            <consortium name="The Broad Institute Genome Sequencing Center for Infectious Disease"/>
            <person name="Wu L."/>
            <person name="Ma J."/>
        </authorList>
    </citation>
    <scope>NUCLEOTIDE SEQUENCE [LARGE SCALE GENOMIC DNA]</scope>
    <source>
        <strain evidence="3">JCM 13249</strain>
    </source>
</reference>
<protein>
    <submittedName>
        <fullName evidence="2">Uncharacterized protein</fullName>
    </submittedName>
</protein>
<evidence type="ECO:0000313" key="2">
    <source>
        <dbReference type="EMBL" id="GAA1737137.1"/>
    </source>
</evidence>
<dbReference type="Proteomes" id="UP001500655">
    <property type="component" value="Unassembled WGS sequence"/>
</dbReference>
<feature type="region of interest" description="Disordered" evidence="1">
    <location>
        <begin position="70"/>
        <end position="94"/>
    </location>
</feature>
<proteinExistence type="predicted"/>
<name>A0ABP4VW25_9ACTN</name>
<feature type="compositionally biased region" description="Basic and acidic residues" evidence="1">
    <location>
        <begin position="80"/>
        <end position="94"/>
    </location>
</feature>